<dbReference type="GO" id="GO:0032993">
    <property type="term" value="C:protein-DNA complex"/>
    <property type="evidence" value="ECO:0007669"/>
    <property type="project" value="TreeGrafter"/>
</dbReference>
<dbReference type="SMART" id="SM00448">
    <property type="entry name" value="REC"/>
    <property type="match status" value="1"/>
</dbReference>
<dbReference type="GO" id="GO:0005829">
    <property type="term" value="C:cytosol"/>
    <property type="evidence" value="ECO:0007669"/>
    <property type="project" value="TreeGrafter"/>
</dbReference>
<protein>
    <submittedName>
        <fullName evidence="10">Response regulator with CheY-like receiver domain and winged-helix DNA-binding domain</fullName>
    </submittedName>
</protein>
<evidence type="ECO:0000256" key="3">
    <source>
        <dbReference type="ARBA" id="ARBA00023015"/>
    </source>
</evidence>
<dbReference type="HOGENOM" id="CLU_000445_11_38_3"/>
<feature type="DNA-binding region" description="OmpR/PhoB-type" evidence="7">
    <location>
        <begin position="125"/>
        <end position="223"/>
    </location>
</feature>
<dbReference type="Pfam" id="PF01627">
    <property type="entry name" value="Hpt"/>
    <property type="match status" value="1"/>
</dbReference>
<feature type="domain" description="Response regulatory" evidence="8">
    <location>
        <begin position="3"/>
        <end position="117"/>
    </location>
</feature>
<keyword evidence="1 6" id="KW-0597">Phosphoprotein</keyword>
<dbReference type="EMBL" id="CP003642">
    <property type="protein sequence ID" value="AFZ24931.1"/>
    <property type="molecule type" value="Genomic_DNA"/>
</dbReference>
<dbReference type="PATRIC" id="fig|56107.3.peg.3026"/>
<dbReference type="PROSITE" id="PS50110">
    <property type="entry name" value="RESPONSE_REGULATORY"/>
    <property type="match status" value="1"/>
</dbReference>
<evidence type="ECO:0000313" key="11">
    <source>
        <dbReference type="Proteomes" id="UP000010475"/>
    </source>
</evidence>
<dbReference type="Proteomes" id="UP000010475">
    <property type="component" value="Chromosome"/>
</dbReference>
<evidence type="ECO:0000256" key="5">
    <source>
        <dbReference type="ARBA" id="ARBA00023163"/>
    </source>
</evidence>
<evidence type="ECO:0000259" key="9">
    <source>
        <dbReference type="PROSITE" id="PS51755"/>
    </source>
</evidence>
<dbReference type="InterPro" id="IPR036388">
    <property type="entry name" value="WH-like_DNA-bd_sf"/>
</dbReference>
<name>K9WYQ3_9NOST</name>
<dbReference type="PANTHER" id="PTHR48111">
    <property type="entry name" value="REGULATOR OF RPOS"/>
    <property type="match status" value="1"/>
</dbReference>
<dbReference type="InterPro" id="IPR008207">
    <property type="entry name" value="Sig_transdc_His_kin_Hpt_dom"/>
</dbReference>
<dbReference type="CDD" id="cd17574">
    <property type="entry name" value="REC_OmpR"/>
    <property type="match status" value="1"/>
</dbReference>
<evidence type="ECO:0000256" key="7">
    <source>
        <dbReference type="PROSITE-ProRule" id="PRU01091"/>
    </source>
</evidence>
<dbReference type="Gene3D" id="6.10.250.690">
    <property type="match status" value="1"/>
</dbReference>
<evidence type="ECO:0000313" key="10">
    <source>
        <dbReference type="EMBL" id="AFZ24931.1"/>
    </source>
</evidence>
<proteinExistence type="predicted"/>
<keyword evidence="11" id="KW-1185">Reference proteome</keyword>
<dbReference type="FunFam" id="3.40.50.2300:FF:000001">
    <property type="entry name" value="DNA-binding response regulator PhoB"/>
    <property type="match status" value="1"/>
</dbReference>
<dbReference type="eggNOG" id="COG0745">
    <property type="taxonomic scope" value="Bacteria"/>
</dbReference>
<accession>K9WYQ3</accession>
<dbReference type="GO" id="GO:0000976">
    <property type="term" value="F:transcription cis-regulatory region binding"/>
    <property type="evidence" value="ECO:0007669"/>
    <property type="project" value="TreeGrafter"/>
</dbReference>
<reference evidence="10 11" key="1">
    <citation type="submission" date="2012-06" db="EMBL/GenBank/DDBJ databases">
        <title>Finished chromosome of genome of Cylindrospermum stagnale PCC 7417.</title>
        <authorList>
            <consortium name="US DOE Joint Genome Institute"/>
            <person name="Gugger M."/>
            <person name="Coursin T."/>
            <person name="Rippka R."/>
            <person name="Tandeau De Marsac N."/>
            <person name="Huntemann M."/>
            <person name="Wei C.-L."/>
            <person name="Han J."/>
            <person name="Detter J.C."/>
            <person name="Han C."/>
            <person name="Tapia R."/>
            <person name="Chen A."/>
            <person name="Kyrpides N."/>
            <person name="Mavromatis K."/>
            <person name="Markowitz V."/>
            <person name="Szeto E."/>
            <person name="Ivanova N."/>
            <person name="Pagani I."/>
            <person name="Pati A."/>
            <person name="Goodwin L."/>
            <person name="Nordberg H.P."/>
            <person name="Cantor M.N."/>
            <person name="Hua S.X."/>
            <person name="Woyke T."/>
            <person name="Kerfeld C.A."/>
        </authorList>
    </citation>
    <scope>NUCLEOTIDE SEQUENCE [LARGE SCALE GENOMIC DNA]</scope>
    <source>
        <strain evidence="10 11">PCC 7417</strain>
    </source>
</reference>
<sequence length="357" mass="40408">MVKILLVEDDSITREILANILTAHQYQVSLASDGQMALELIEQFEYDLVILDIVIPKIDGISLCKQLRKQGYETPILLLTAKDKITEKIIGLEAGADDYVTKPFNLEELLARVNALLRRGKYLNPQEIIWENIHFDSVNARVTYGNQLLHLTPKEYWLLELFLLNPKRIFSRQAILDRLWDFAESPSEGTVSTHIKSLRQKLKAVGAKDPIETVYGLGYRLNSPSESCHCSLPTQSSALNIKDDAKQKAQTITSGIWEKFQTQYAEQASKLAQIITILSSTKSDLEVQHQAEEIAHKLAGALGIFGLVNASQQARKLELLLKQTVLDAMHIQQARELSKVIQQEISHWSLDHTKWVM</sequence>
<feature type="modified residue" description="4-aspartylphosphate" evidence="6">
    <location>
        <position position="52"/>
    </location>
</feature>
<dbReference type="InterPro" id="IPR001789">
    <property type="entry name" value="Sig_transdc_resp-reg_receiver"/>
</dbReference>
<feature type="domain" description="OmpR/PhoB-type" evidence="9">
    <location>
        <begin position="125"/>
        <end position="223"/>
    </location>
</feature>
<dbReference type="SUPFAM" id="SSF47226">
    <property type="entry name" value="Histidine-containing phosphotransfer domain, HPT domain"/>
    <property type="match status" value="1"/>
</dbReference>
<dbReference type="InterPro" id="IPR001867">
    <property type="entry name" value="OmpR/PhoB-type_DNA-bd"/>
</dbReference>
<evidence type="ECO:0000256" key="2">
    <source>
        <dbReference type="ARBA" id="ARBA00023012"/>
    </source>
</evidence>
<dbReference type="PANTHER" id="PTHR48111:SF15">
    <property type="entry name" value="OMPR SUBFAMILY"/>
    <property type="match status" value="1"/>
</dbReference>
<dbReference type="KEGG" id="csg:Cylst_2734"/>
<dbReference type="InterPro" id="IPR011006">
    <property type="entry name" value="CheY-like_superfamily"/>
</dbReference>
<gene>
    <name evidence="10" type="ORF">Cylst_2734</name>
</gene>
<evidence type="ECO:0000259" key="8">
    <source>
        <dbReference type="PROSITE" id="PS50110"/>
    </source>
</evidence>
<dbReference type="GO" id="GO:0006355">
    <property type="term" value="P:regulation of DNA-templated transcription"/>
    <property type="evidence" value="ECO:0007669"/>
    <property type="project" value="InterPro"/>
</dbReference>
<dbReference type="Gene3D" id="1.10.10.10">
    <property type="entry name" value="Winged helix-like DNA-binding domain superfamily/Winged helix DNA-binding domain"/>
    <property type="match status" value="1"/>
</dbReference>
<dbReference type="InterPro" id="IPR039420">
    <property type="entry name" value="WalR-like"/>
</dbReference>
<keyword evidence="3" id="KW-0805">Transcription regulation</keyword>
<dbReference type="Pfam" id="PF00072">
    <property type="entry name" value="Response_reg"/>
    <property type="match status" value="1"/>
</dbReference>
<dbReference type="AlphaFoldDB" id="K9WYQ3"/>
<keyword evidence="4 7" id="KW-0238">DNA-binding</keyword>
<evidence type="ECO:0000256" key="4">
    <source>
        <dbReference type="ARBA" id="ARBA00023125"/>
    </source>
</evidence>
<keyword evidence="5" id="KW-0804">Transcription</keyword>
<dbReference type="SMART" id="SM00862">
    <property type="entry name" value="Trans_reg_C"/>
    <property type="match status" value="1"/>
</dbReference>
<dbReference type="CDD" id="cd00383">
    <property type="entry name" value="trans_reg_C"/>
    <property type="match status" value="1"/>
</dbReference>
<dbReference type="Pfam" id="PF00486">
    <property type="entry name" value="Trans_reg_C"/>
    <property type="match status" value="1"/>
</dbReference>
<dbReference type="eggNOG" id="COG2198">
    <property type="taxonomic scope" value="Bacteria"/>
</dbReference>
<dbReference type="Gene3D" id="1.20.120.160">
    <property type="entry name" value="HPT domain"/>
    <property type="match status" value="1"/>
</dbReference>
<organism evidence="10 11">
    <name type="scientific">Cylindrospermum stagnale PCC 7417</name>
    <dbReference type="NCBI Taxonomy" id="56107"/>
    <lineage>
        <taxon>Bacteria</taxon>
        <taxon>Bacillati</taxon>
        <taxon>Cyanobacteriota</taxon>
        <taxon>Cyanophyceae</taxon>
        <taxon>Nostocales</taxon>
        <taxon>Nostocaceae</taxon>
        <taxon>Cylindrospermum</taxon>
    </lineage>
</organism>
<dbReference type="InterPro" id="IPR036641">
    <property type="entry name" value="HPT_dom_sf"/>
</dbReference>
<dbReference type="Gene3D" id="3.40.50.2300">
    <property type="match status" value="1"/>
</dbReference>
<dbReference type="STRING" id="56107.Cylst_2734"/>
<evidence type="ECO:0000256" key="6">
    <source>
        <dbReference type="PROSITE-ProRule" id="PRU00169"/>
    </source>
</evidence>
<keyword evidence="2" id="KW-0902">Two-component regulatory system</keyword>
<dbReference type="GO" id="GO:0000156">
    <property type="term" value="F:phosphorelay response regulator activity"/>
    <property type="evidence" value="ECO:0007669"/>
    <property type="project" value="TreeGrafter"/>
</dbReference>
<evidence type="ECO:0000256" key="1">
    <source>
        <dbReference type="ARBA" id="ARBA00022553"/>
    </source>
</evidence>
<dbReference type="SUPFAM" id="SSF52172">
    <property type="entry name" value="CheY-like"/>
    <property type="match status" value="1"/>
</dbReference>
<dbReference type="PROSITE" id="PS51755">
    <property type="entry name" value="OMPR_PHOB"/>
    <property type="match status" value="1"/>
</dbReference>